<protein>
    <recommendedName>
        <fullName evidence="3">Secreted protein</fullName>
    </recommendedName>
</protein>
<sequence>MTTPFPYPFFCSIFILDLTISLFHTDIRGNCLGDQFTAATTKFNKNSSETTASLVCSSILFTRLAFEGLPYVNPNWALHF</sequence>
<evidence type="ECO:0000256" key="1">
    <source>
        <dbReference type="SAM" id="SignalP"/>
    </source>
</evidence>
<reference evidence="2" key="1">
    <citation type="submission" date="2020-02" db="EMBL/GenBank/DDBJ databases">
        <title>The eccDNA Replicon: A heritable, self-replicating, extra-nuclear vehicle that enables gene amplification and rapid adaptive evolution in Amaranthus palmeri.</title>
        <authorList>
            <person name="Saski C.A."/>
            <person name="Molin W.T."/>
        </authorList>
    </citation>
    <scope>NUCLEOTIDE SEQUENCE</scope>
</reference>
<evidence type="ECO:0000313" key="2">
    <source>
        <dbReference type="EMBL" id="QIA97917.1"/>
    </source>
</evidence>
<gene>
    <name evidence="2" type="ORF">AP_R.00g000146-v1.0.a3</name>
</gene>
<feature type="signal peptide" evidence="1">
    <location>
        <begin position="1"/>
        <end position="21"/>
    </location>
</feature>
<name>A0A6C0T734_AMAPA</name>
<dbReference type="EMBL" id="MT025716">
    <property type="protein sequence ID" value="QIA97917.1"/>
    <property type="molecule type" value="Genomic_DNA"/>
</dbReference>
<keyword evidence="1" id="KW-0732">Signal</keyword>
<proteinExistence type="predicted"/>
<organism evidence="2">
    <name type="scientific">Amaranthus palmeri</name>
    <name type="common">Palmer's pigweed</name>
    <dbReference type="NCBI Taxonomy" id="107608"/>
    <lineage>
        <taxon>Eukaryota</taxon>
        <taxon>Viridiplantae</taxon>
        <taxon>Streptophyta</taxon>
        <taxon>Embryophyta</taxon>
        <taxon>Tracheophyta</taxon>
        <taxon>Spermatophyta</taxon>
        <taxon>Magnoliopsida</taxon>
        <taxon>eudicotyledons</taxon>
        <taxon>Gunneridae</taxon>
        <taxon>Pentapetalae</taxon>
        <taxon>Caryophyllales</taxon>
        <taxon>Amaranthaceae</taxon>
        <taxon>Amaranthus</taxon>
    </lineage>
</organism>
<accession>A0A6C0T734</accession>
<evidence type="ECO:0008006" key="3">
    <source>
        <dbReference type="Google" id="ProtNLM"/>
    </source>
</evidence>
<feature type="chain" id="PRO_5025634336" description="Secreted protein" evidence="1">
    <location>
        <begin position="22"/>
        <end position="80"/>
    </location>
</feature>
<dbReference type="AlphaFoldDB" id="A0A6C0T734"/>